<evidence type="ECO:0000313" key="3">
    <source>
        <dbReference type="Proteomes" id="UP000807025"/>
    </source>
</evidence>
<feature type="region of interest" description="Disordered" evidence="1">
    <location>
        <begin position="161"/>
        <end position="208"/>
    </location>
</feature>
<gene>
    <name evidence="2" type="ORF">BDN71DRAFT_1396870</name>
</gene>
<protein>
    <submittedName>
        <fullName evidence="2">Uncharacterized protein</fullName>
    </submittedName>
</protein>
<feature type="compositionally biased region" description="Low complexity" evidence="1">
    <location>
        <begin position="38"/>
        <end position="56"/>
    </location>
</feature>
<organism evidence="2 3">
    <name type="scientific">Pleurotus eryngii</name>
    <name type="common">Boletus of the steppes</name>
    <dbReference type="NCBI Taxonomy" id="5323"/>
    <lineage>
        <taxon>Eukaryota</taxon>
        <taxon>Fungi</taxon>
        <taxon>Dikarya</taxon>
        <taxon>Basidiomycota</taxon>
        <taxon>Agaricomycotina</taxon>
        <taxon>Agaricomycetes</taxon>
        <taxon>Agaricomycetidae</taxon>
        <taxon>Agaricales</taxon>
        <taxon>Pleurotineae</taxon>
        <taxon>Pleurotaceae</taxon>
        <taxon>Pleurotus</taxon>
    </lineage>
</organism>
<evidence type="ECO:0000256" key="1">
    <source>
        <dbReference type="SAM" id="MobiDB-lite"/>
    </source>
</evidence>
<dbReference type="AlphaFoldDB" id="A0A9P5ZQY8"/>
<name>A0A9P5ZQY8_PLEER</name>
<comment type="caution">
    <text evidence="2">The sequence shown here is derived from an EMBL/GenBank/DDBJ whole genome shotgun (WGS) entry which is preliminary data.</text>
</comment>
<proteinExistence type="predicted"/>
<dbReference type="OrthoDB" id="2576541at2759"/>
<keyword evidence="3" id="KW-1185">Reference proteome</keyword>
<reference evidence="2" key="1">
    <citation type="submission" date="2020-11" db="EMBL/GenBank/DDBJ databases">
        <authorList>
            <consortium name="DOE Joint Genome Institute"/>
            <person name="Ahrendt S."/>
            <person name="Riley R."/>
            <person name="Andreopoulos W."/>
            <person name="Labutti K."/>
            <person name="Pangilinan J."/>
            <person name="Ruiz-Duenas F.J."/>
            <person name="Barrasa J.M."/>
            <person name="Sanchez-Garcia M."/>
            <person name="Camarero S."/>
            <person name="Miyauchi S."/>
            <person name="Serrano A."/>
            <person name="Linde D."/>
            <person name="Babiker R."/>
            <person name="Drula E."/>
            <person name="Ayuso-Fernandez I."/>
            <person name="Pacheco R."/>
            <person name="Padilla G."/>
            <person name="Ferreira P."/>
            <person name="Barriuso J."/>
            <person name="Kellner H."/>
            <person name="Castanera R."/>
            <person name="Alfaro M."/>
            <person name="Ramirez L."/>
            <person name="Pisabarro A.G."/>
            <person name="Kuo A."/>
            <person name="Tritt A."/>
            <person name="Lipzen A."/>
            <person name="He G."/>
            <person name="Yan M."/>
            <person name="Ng V."/>
            <person name="Cullen D."/>
            <person name="Martin F."/>
            <person name="Rosso M.-N."/>
            <person name="Henrissat B."/>
            <person name="Hibbett D."/>
            <person name="Martinez A.T."/>
            <person name="Grigoriev I.V."/>
        </authorList>
    </citation>
    <scope>NUCLEOTIDE SEQUENCE</scope>
    <source>
        <strain evidence="2">ATCC 90797</strain>
    </source>
</reference>
<accession>A0A9P5ZQY8</accession>
<feature type="region of interest" description="Disordered" evidence="1">
    <location>
        <begin position="1"/>
        <end position="59"/>
    </location>
</feature>
<feature type="compositionally biased region" description="Basic and acidic residues" evidence="1">
    <location>
        <begin position="1"/>
        <end position="16"/>
    </location>
</feature>
<dbReference type="EMBL" id="MU154603">
    <property type="protein sequence ID" value="KAF9492349.1"/>
    <property type="molecule type" value="Genomic_DNA"/>
</dbReference>
<feature type="compositionally biased region" description="Low complexity" evidence="1">
    <location>
        <begin position="191"/>
        <end position="208"/>
    </location>
</feature>
<sequence length="208" mass="21190">EAIKWPELNAHKEGADTHPLPTHNTGRAGFETGGAGLSRTPSTSSAAPTTFSSAPSQYSNVYNTSTPDLYQDPYAVPPLPHLNPNQPYHDDPAHSGAFYDPYRGPVPQALHDPDGPPTATVAPGGGPWEGGEAIPMTQMAGAGRARSPAPGMGMVHNNTGRASPAPGVAAGRLSPGPGVAYGGDPFGRRSPGPAQAYGGAAYNGYAGQ</sequence>
<feature type="non-terminal residue" evidence="2">
    <location>
        <position position="1"/>
    </location>
</feature>
<evidence type="ECO:0000313" key="2">
    <source>
        <dbReference type="EMBL" id="KAF9492349.1"/>
    </source>
</evidence>
<dbReference type="Proteomes" id="UP000807025">
    <property type="component" value="Unassembled WGS sequence"/>
</dbReference>